<comment type="caution">
    <text evidence="2">The sequence shown here is derived from an EMBL/GenBank/DDBJ whole genome shotgun (WGS) entry which is preliminary data.</text>
</comment>
<proteinExistence type="predicted"/>
<dbReference type="AlphaFoldDB" id="A0A9P4K8Z6"/>
<sequence length="233" mass="25045">MSQSNAALDPVNAFIPPRLHLPSAVNLPETSTPSPPNPPRLKPNSSCFRLWPWACSRLVPRALSWTSRFERDIGAIKACSALLFSRPPPRPARPASTSSLLRPPHTALHTVIARPLGPRPGPRPLILHLMTDEWPFILGTDHCMYPCEPPSFDLPECGSSTVSPLAGGHLPSATVSLPAPRPARAVAGRAQHNSASSFSSNNPPLHGGLHRLFNASQSKNIASTRDAVPSYPD</sequence>
<evidence type="ECO:0000313" key="3">
    <source>
        <dbReference type="Proteomes" id="UP000800093"/>
    </source>
</evidence>
<evidence type="ECO:0000313" key="2">
    <source>
        <dbReference type="EMBL" id="KAF2264278.1"/>
    </source>
</evidence>
<feature type="compositionally biased region" description="Low complexity" evidence="1">
    <location>
        <begin position="182"/>
        <end position="202"/>
    </location>
</feature>
<dbReference type="EMBL" id="ML986617">
    <property type="protein sequence ID" value="KAF2264278.1"/>
    <property type="molecule type" value="Genomic_DNA"/>
</dbReference>
<accession>A0A9P4K8Z6</accession>
<dbReference type="Proteomes" id="UP000800093">
    <property type="component" value="Unassembled WGS sequence"/>
</dbReference>
<keyword evidence="3" id="KW-1185">Reference proteome</keyword>
<reference evidence="3" key="1">
    <citation type="journal article" date="2020" name="Stud. Mycol.">
        <title>101 Dothideomycetes genomes: A test case for predicting lifestyles and emergence of pathogens.</title>
        <authorList>
            <person name="Haridas S."/>
            <person name="Albert R."/>
            <person name="Binder M."/>
            <person name="Bloem J."/>
            <person name="LaButti K."/>
            <person name="Salamov A."/>
            <person name="Andreopoulos B."/>
            <person name="Baker S."/>
            <person name="Barry K."/>
            <person name="Bills G."/>
            <person name="Bluhm B."/>
            <person name="Cannon C."/>
            <person name="Castanera R."/>
            <person name="Culley D."/>
            <person name="Daum C."/>
            <person name="Ezra D."/>
            <person name="Gonzalez J."/>
            <person name="Henrissat B."/>
            <person name="Kuo A."/>
            <person name="Liang C."/>
            <person name="Lipzen A."/>
            <person name="Lutzoni F."/>
            <person name="Magnuson J."/>
            <person name="Mondo S."/>
            <person name="Nolan M."/>
            <person name="Ohm R."/>
            <person name="Pangilinan J."/>
            <person name="Park H.-J."/>
            <person name="Ramirez L."/>
            <person name="Alfaro M."/>
            <person name="Sun H."/>
            <person name="Tritt A."/>
            <person name="Yoshinaga Y."/>
            <person name="Zwiers L.-H."/>
            <person name="Turgeon B."/>
            <person name="Goodwin S."/>
            <person name="Spatafora J."/>
            <person name="Crous P."/>
            <person name="Grigoriev I."/>
        </authorList>
    </citation>
    <scope>NUCLEOTIDE SEQUENCE [LARGE SCALE GENOMIC DNA]</scope>
    <source>
        <strain evidence="3">CBS 304.66</strain>
    </source>
</reference>
<name>A0A9P4K8Z6_9PLEO</name>
<gene>
    <name evidence="2" type="ORF">CC78DRAFT_580580</name>
</gene>
<evidence type="ECO:0000256" key="1">
    <source>
        <dbReference type="SAM" id="MobiDB-lite"/>
    </source>
</evidence>
<organism evidence="2 3">
    <name type="scientific">Lojkania enalia</name>
    <dbReference type="NCBI Taxonomy" id="147567"/>
    <lineage>
        <taxon>Eukaryota</taxon>
        <taxon>Fungi</taxon>
        <taxon>Dikarya</taxon>
        <taxon>Ascomycota</taxon>
        <taxon>Pezizomycotina</taxon>
        <taxon>Dothideomycetes</taxon>
        <taxon>Pleosporomycetidae</taxon>
        <taxon>Pleosporales</taxon>
        <taxon>Pleosporales incertae sedis</taxon>
        <taxon>Lojkania</taxon>
    </lineage>
</organism>
<feature type="region of interest" description="Disordered" evidence="1">
    <location>
        <begin position="182"/>
        <end position="210"/>
    </location>
</feature>
<protein>
    <submittedName>
        <fullName evidence="2">Uncharacterized protein</fullName>
    </submittedName>
</protein>